<dbReference type="PIRSF" id="PIRSF004681">
    <property type="entry name" value="UCP004681"/>
    <property type="match status" value="1"/>
</dbReference>
<dbReference type="AlphaFoldDB" id="A0A1G2Q054"/>
<organism evidence="2 3">
    <name type="scientific">Candidatus Terrybacteria bacterium RIFCSPLOWO2_01_FULL_58_14</name>
    <dbReference type="NCBI Taxonomy" id="1802369"/>
    <lineage>
        <taxon>Bacteria</taxon>
        <taxon>Candidatus Terryibacteriota</taxon>
    </lineage>
</organism>
<name>A0A1G2Q054_9BACT</name>
<sequence length="141" mass="15388">MATITLHTVREKQVLDITPDVEKFLAGQDAREGICHLFLTHTTAALTTADLDPGTDLDTLDAFAALVPKLQYRHPHDPAHMPDHILSTLIGASLALPVRSGKPVLGEWQRIVLVEFAGPREREIACSWISENCGVRESAGT</sequence>
<dbReference type="PANTHER" id="PTHR30615:SF8">
    <property type="entry name" value="UPF0047 PROTEIN C4A8.02C"/>
    <property type="match status" value="1"/>
</dbReference>
<gene>
    <name evidence="2" type="ORF">A2991_00745</name>
</gene>
<evidence type="ECO:0008006" key="4">
    <source>
        <dbReference type="Google" id="ProtNLM"/>
    </source>
</evidence>
<dbReference type="SUPFAM" id="SSF111038">
    <property type="entry name" value="YjbQ-like"/>
    <property type="match status" value="1"/>
</dbReference>
<reference evidence="2 3" key="1">
    <citation type="journal article" date="2016" name="Nat. Commun.">
        <title>Thousands of microbial genomes shed light on interconnected biogeochemical processes in an aquifer system.</title>
        <authorList>
            <person name="Anantharaman K."/>
            <person name="Brown C.T."/>
            <person name="Hug L.A."/>
            <person name="Sharon I."/>
            <person name="Castelle C.J."/>
            <person name="Probst A.J."/>
            <person name="Thomas B.C."/>
            <person name="Singh A."/>
            <person name="Wilkins M.J."/>
            <person name="Karaoz U."/>
            <person name="Brodie E.L."/>
            <person name="Williams K.H."/>
            <person name="Hubbard S.S."/>
            <person name="Banfield J.F."/>
        </authorList>
    </citation>
    <scope>NUCLEOTIDE SEQUENCE [LARGE SCALE GENOMIC DNA]</scope>
</reference>
<dbReference type="Proteomes" id="UP000177865">
    <property type="component" value="Unassembled WGS sequence"/>
</dbReference>
<dbReference type="NCBIfam" id="TIGR00149">
    <property type="entry name" value="TIGR00149_YjbQ"/>
    <property type="match status" value="1"/>
</dbReference>
<comment type="similarity">
    <text evidence="1">Belongs to the UPF0047 family.</text>
</comment>
<dbReference type="InterPro" id="IPR001602">
    <property type="entry name" value="UPF0047_YjbQ-like"/>
</dbReference>
<evidence type="ECO:0000313" key="3">
    <source>
        <dbReference type="Proteomes" id="UP000177865"/>
    </source>
</evidence>
<dbReference type="InterPro" id="IPR035917">
    <property type="entry name" value="YjbQ-like_sf"/>
</dbReference>
<dbReference type="Pfam" id="PF01894">
    <property type="entry name" value="YjbQ"/>
    <property type="match status" value="1"/>
</dbReference>
<dbReference type="EMBL" id="MHSZ01000019">
    <property type="protein sequence ID" value="OHA53211.1"/>
    <property type="molecule type" value="Genomic_DNA"/>
</dbReference>
<dbReference type="PANTHER" id="PTHR30615">
    <property type="entry name" value="UNCHARACTERIZED PROTEIN YJBQ-RELATED"/>
    <property type="match status" value="1"/>
</dbReference>
<protein>
    <recommendedName>
        <fullName evidence="4">Secondary thiamine-phosphate synthase enzyme</fullName>
    </recommendedName>
</protein>
<proteinExistence type="inferred from homology"/>
<accession>A0A1G2Q054</accession>
<evidence type="ECO:0000313" key="2">
    <source>
        <dbReference type="EMBL" id="OHA53211.1"/>
    </source>
</evidence>
<comment type="caution">
    <text evidence="2">The sequence shown here is derived from an EMBL/GenBank/DDBJ whole genome shotgun (WGS) entry which is preliminary data.</text>
</comment>
<evidence type="ECO:0000256" key="1">
    <source>
        <dbReference type="ARBA" id="ARBA00005534"/>
    </source>
</evidence>
<dbReference type="Gene3D" id="2.60.120.460">
    <property type="entry name" value="YjbQ-like"/>
    <property type="match status" value="1"/>
</dbReference>